<evidence type="ECO:0000313" key="2">
    <source>
        <dbReference type="Proteomes" id="UP001165121"/>
    </source>
</evidence>
<evidence type="ECO:0000313" key="1">
    <source>
        <dbReference type="EMBL" id="GMF20082.1"/>
    </source>
</evidence>
<gene>
    <name evidence="1" type="ORF">Pfra01_000228200</name>
</gene>
<reference evidence="1" key="1">
    <citation type="submission" date="2023-04" db="EMBL/GenBank/DDBJ databases">
        <title>Phytophthora fragariaefolia NBRC 109709.</title>
        <authorList>
            <person name="Ichikawa N."/>
            <person name="Sato H."/>
            <person name="Tonouchi N."/>
        </authorList>
    </citation>
    <scope>NUCLEOTIDE SEQUENCE</scope>
    <source>
        <strain evidence="1">NBRC 109709</strain>
    </source>
</reference>
<organism evidence="1 2">
    <name type="scientific">Phytophthora fragariaefolia</name>
    <dbReference type="NCBI Taxonomy" id="1490495"/>
    <lineage>
        <taxon>Eukaryota</taxon>
        <taxon>Sar</taxon>
        <taxon>Stramenopiles</taxon>
        <taxon>Oomycota</taxon>
        <taxon>Peronosporomycetes</taxon>
        <taxon>Peronosporales</taxon>
        <taxon>Peronosporaceae</taxon>
        <taxon>Phytophthora</taxon>
    </lineage>
</organism>
<comment type="caution">
    <text evidence="1">The sequence shown here is derived from an EMBL/GenBank/DDBJ whole genome shotgun (WGS) entry which is preliminary data.</text>
</comment>
<proteinExistence type="predicted"/>
<protein>
    <submittedName>
        <fullName evidence="1">Unnamed protein product</fullName>
    </submittedName>
</protein>
<name>A0A9W6TU95_9STRA</name>
<dbReference type="AlphaFoldDB" id="A0A9W6TU95"/>
<accession>A0A9W6TU95</accession>
<keyword evidence="2" id="KW-1185">Reference proteome</keyword>
<sequence>MSSTLRRITTTLVNSPACKAWPISSKDISSSSNRAADEGTASRLASPSTFPVTALTIVWSALARHTVHFSCDCRRQAFRSEHPASLPPSSQRVSLSDSGVVLTTSATKCSGAVVACVRGRRRLTESSYKSVISLSTDSQSLRP</sequence>
<dbReference type="Proteomes" id="UP001165121">
    <property type="component" value="Unassembled WGS sequence"/>
</dbReference>
<dbReference type="EMBL" id="BSXT01000183">
    <property type="protein sequence ID" value="GMF20082.1"/>
    <property type="molecule type" value="Genomic_DNA"/>
</dbReference>